<dbReference type="FunFam" id="1.10.220.10:FF:000002">
    <property type="entry name" value="Annexin"/>
    <property type="match status" value="1"/>
</dbReference>
<dbReference type="GO" id="GO:0005634">
    <property type="term" value="C:nucleus"/>
    <property type="evidence" value="ECO:0007669"/>
    <property type="project" value="TreeGrafter"/>
</dbReference>
<dbReference type="PANTHER" id="PTHR10502">
    <property type="entry name" value="ANNEXIN"/>
    <property type="match status" value="1"/>
</dbReference>
<dbReference type="GO" id="GO:0005886">
    <property type="term" value="C:plasma membrane"/>
    <property type="evidence" value="ECO:0007669"/>
    <property type="project" value="TreeGrafter"/>
</dbReference>
<dbReference type="PRINTS" id="PR00196">
    <property type="entry name" value="ANNEXIN"/>
</dbReference>
<dbReference type="PROSITE" id="PS00223">
    <property type="entry name" value="ANNEXIN_1"/>
    <property type="match status" value="3"/>
</dbReference>
<dbReference type="GO" id="GO:0005544">
    <property type="term" value="F:calcium-dependent phospholipid binding"/>
    <property type="evidence" value="ECO:0007669"/>
    <property type="project" value="UniProtKB-KW"/>
</dbReference>
<protein>
    <recommendedName>
        <fullName evidence="6">Annexin</fullName>
    </recommendedName>
</protein>
<sequence>MAVKSKAIEDVEKEEGFRGVAAADAKSYGDCDGAYGDPRLPPENYYGCPPEVLWATYGRQNNLSWPEEPASNSYLNIHSRGSYHQAPNSVLYSSQASTTTFGWPFGPVPEGPAKVYKNGGLAALKGIYNGLASGGGLGHSDMGVQGTRADPTRLFGVTCIPNGGPHYGDCDGAYGDPRSDKLPPFPNRRPTNQIILVPGVPEVMPASGPTDQRNYTGNNMHNFGGFVPPLNYNKPSVVPANNFNAREDAEGLRKAMKGLGTNEMAIINILTHRSNYQRQQIIMSYKQAYERDLIKDLRKELTGHFETLILSLMKSLPVYLAQELHSAMKGAGTNENTLVEILCARDHSHLCQIKEAYKKEFDEDLDDDLDDETSGQFLKFLREMINGKRGDVTDDESLAKNLANQLWEAGEGRKGTAEAEFTRILSHYSYPLLRQVFKEYEKIADHDFGTAIEKEISGDLKAGMTAVYCTIENTAKFFAKELRDSMAGVGTRDKKLIRIVVSRCEVDMKNIKHEYEQLFNKTLEKDIKGDTHGDYEDALLALVSGDS</sequence>
<dbReference type="GO" id="GO:0005509">
    <property type="term" value="F:calcium ion binding"/>
    <property type="evidence" value="ECO:0007669"/>
    <property type="project" value="InterPro"/>
</dbReference>
<keyword evidence="8" id="KW-1185">Reference proteome</keyword>
<dbReference type="PROSITE" id="PS51897">
    <property type="entry name" value="ANNEXIN_2"/>
    <property type="match status" value="4"/>
</dbReference>
<keyword evidence="3 6" id="KW-0106">Calcium</keyword>
<dbReference type="GO" id="GO:0005737">
    <property type="term" value="C:cytoplasm"/>
    <property type="evidence" value="ECO:0007669"/>
    <property type="project" value="TreeGrafter"/>
</dbReference>
<comment type="domain">
    <text evidence="6">A pair of annexin repeats may form one binding site for calcium and phospholipid.</text>
</comment>
<dbReference type="Proteomes" id="UP001497623">
    <property type="component" value="Unassembled WGS sequence"/>
</dbReference>
<evidence type="ECO:0000256" key="5">
    <source>
        <dbReference type="ARBA" id="ARBA00023302"/>
    </source>
</evidence>
<comment type="similarity">
    <text evidence="1 6">Belongs to the annexin family.</text>
</comment>
<dbReference type="PANTHER" id="PTHR10502:SF102">
    <property type="entry name" value="ANNEXIN B11"/>
    <property type="match status" value="1"/>
</dbReference>
<name>A0AAV2Q537_MEGNR</name>
<dbReference type="InterPro" id="IPR001464">
    <property type="entry name" value="Annexin"/>
</dbReference>
<dbReference type="FunFam" id="1.10.220.10:FF:000001">
    <property type="entry name" value="Annexin"/>
    <property type="match status" value="1"/>
</dbReference>
<keyword evidence="5 6" id="KW-0111">Calcium/phospholipid-binding</keyword>
<reference evidence="7 8" key="1">
    <citation type="submission" date="2024-05" db="EMBL/GenBank/DDBJ databases">
        <authorList>
            <person name="Wallberg A."/>
        </authorList>
    </citation>
    <scope>NUCLEOTIDE SEQUENCE [LARGE SCALE GENOMIC DNA]</scope>
</reference>
<evidence type="ECO:0000313" key="8">
    <source>
        <dbReference type="Proteomes" id="UP001497623"/>
    </source>
</evidence>
<dbReference type="FunFam" id="1.10.220.10:FF:000003">
    <property type="entry name" value="Annexin"/>
    <property type="match status" value="1"/>
</dbReference>
<dbReference type="Pfam" id="PF00191">
    <property type="entry name" value="Annexin"/>
    <property type="match status" value="4"/>
</dbReference>
<evidence type="ECO:0000256" key="4">
    <source>
        <dbReference type="ARBA" id="ARBA00023216"/>
    </source>
</evidence>
<dbReference type="FunFam" id="1.10.220.10:FF:000004">
    <property type="entry name" value="Annexin"/>
    <property type="match status" value="1"/>
</dbReference>
<evidence type="ECO:0000256" key="2">
    <source>
        <dbReference type="ARBA" id="ARBA00022737"/>
    </source>
</evidence>
<organism evidence="7 8">
    <name type="scientific">Meganyctiphanes norvegica</name>
    <name type="common">Northern krill</name>
    <name type="synonym">Thysanopoda norvegica</name>
    <dbReference type="NCBI Taxonomy" id="48144"/>
    <lineage>
        <taxon>Eukaryota</taxon>
        <taxon>Metazoa</taxon>
        <taxon>Ecdysozoa</taxon>
        <taxon>Arthropoda</taxon>
        <taxon>Crustacea</taxon>
        <taxon>Multicrustacea</taxon>
        <taxon>Malacostraca</taxon>
        <taxon>Eumalacostraca</taxon>
        <taxon>Eucarida</taxon>
        <taxon>Euphausiacea</taxon>
        <taxon>Euphausiidae</taxon>
        <taxon>Meganyctiphanes</taxon>
    </lineage>
</organism>
<dbReference type="GO" id="GO:0001786">
    <property type="term" value="F:phosphatidylserine binding"/>
    <property type="evidence" value="ECO:0007669"/>
    <property type="project" value="TreeGrafter"/>
</dbReference>
<comment type="caution">
    <text evidence="7">The sequence shown here is derived from an EMBL/GenBank/DDBJ whole genome shotgun (WGS) entry which is preliminary data.</text>
</comment>
<dbReference type="EMBL" id="CAXKWB010003340">
    <property type="protein sequence ID" value="CAL4069002.1"/>
    <property type="molecule type" value="Genomic_DNA"/>
</dbReference>
<keyword evidence="4 6" id="KW-0041">Annexin</keyword>
<dbReference type="Gene3D" id="1.10.220.10">
    <property type="entry name" value="Annexin"/>
    <property type="match status" value="4"/>
</dbReference>
<dbReference type="SMART" id="SM00335">
    <property type="entry name" value="ANX"/>
    <property type="match status" value="4"/>
</dbReference>
<evidence type="ECO:0000256" key="3">
    <source>
        <dbReference type="ARBA" id="ARBA00022837"/>
    </source>
</evidence>
<dbReference type="GO" id="GO:0012506">
    <property type="term" value="C:vesicle membrane"/>
    <property type="evidence" value="ECO:0007669"/>
    <property type="project" value="TreeGrafter"/>
</dbReference>
<evidence type="ECO:0000256" key="6">
    <source>
        <dbReference type="RuleBase" id="RU003540"/>
    </source>
</evidence>
<proteinExistence type="inferred from homology"/>
<keyword evidence="2 6" id="KW-0677">Repeat</keyword>
<gene>
    <name evidence="7" type="ORF">MNOR_LOCUS7541</name>
</gene>
<feature type="non-terminal residue" evidence="7">
    <location>
        <position position="547"/>
    </location>
</feature>
<evidence type="ECO:0000313" key="7">
    <source>
        <dbReference type="EMBL" id="CAL4069002.1"/>
    </source>
</evidence>
<accession>A0AAV2Q537</accession>
<dbReference type="SUPFAM" id="SSF47874">
    <property type="entry name" value="Annexin"/>
    <property type="match status" value="1"/>
</dbReference>
<dbReference type="AlphaFoldDB" id="A0AAV2Q537"/>
<evidence type="ECO:0000256" key="1">
    <source>
        <dbReference type="ARBA" id="ARBA00007831"/>
    </source>
</evidence>
<dbReference type="InterPro" id="IPR018252">
    <property type="entry name" value="Annexin_repeat_CS"/>
</dbReference>
<dbReference type="InterPro" id="IPR018502">
    <property type="entry name" value="Annexin_repeat"/>
</dbReference>
<dbReference type="InterPro" id="IPR037104">
    <property type="entry name" value="Annexin_sf"/>
</dbReference>